<reference evidence="1" key="2">
    <citation type="submission" date="2013-04" db="UniProtKB">
        <authorList>
            <consortium name="EnsemblPlants"/>
        </authorList>
    </citation>
    <scope>IDENTIFICATION</scope>
</reference>
<accession>J3N978</accession>
<dbReference type="HOGENOM" id="CLU_2088545_0_0_1"/>
<dbReference type="Gramene" id="OB11G23640.1">
    <property type="protein sequence ID" value="OB11G23640.1"/>
    <property type="gene ID" value="OB11G23640"/>
</dbReference>
<dbReference type="EnsemblPlants" id="OB11G23640.1">
    <property type="protein sequence ID" value="OB11G23640.1"/>
    <property type="gene ID" value="OB11G23640"/>
</dbReference>
<reference evidence="1" key="1">
    <citation type="journal article" date="2013" name="Nat. Commun.">
        <title>Whole-genome sequencing of Oryza brachyantha reveals mechanisms underlying Oryza genome evolution.</title>
        <authorList>
            <person name="Chen J."/>
            <person name="Huang Q."/>
            <person name="Gao D."/>
            <person name="Wang J."/>
            <person name="Lang Y."/>
            <person name="Liu T."/>
            <person name="Li B."/>
            <person name="Bai Z."/>
            <person name="Luis Goicoechea J."/>
            <person name="Liang C."/>
            <person name="Chen C."/>
            <person name="Zhang W."/>
            <person name="Sun S."/>
            <person name="Liao Y."/>
            <person name="Zhang X."/>
            <person name="Yang L."/>
            <person name="Song C."/>
            <person name="Wang M."/>
            <person name="Shi J."/>
            <person name="Liu G."/>
            <person name="Liu J."/>
            <person name="Zhou H."/>
            <person name="Zhou W."/>
            <person name="Yu Q."/>
            <person name="An N."/>
            <person name="Chen Y."/>
            <person name="Cai Q."/>
            <person name="Wang B."/>
            <person name="Liu B."/>
            <person name="Min J."/>
            <person name="Huang Y."/>
            <person name="Wu H."/>
            <person name="Li Z."/>
            <person name="Zhang Y."/>
            <person name="Yin Y."/>
            <person name="Song W."/>
            <person name="Jiang J."/>
            <person name="Jackson S.A."/>
            <person name="Wing R.A."/>
            <person name="Wang J."/>
            <person name="Chen M."/>
        </authorList>
    </citation>
    <scope>NUCLEOTIDE SEQUENCE [LARGE SCALE GENOMIC DNA]</scope>
    <source>
        <strain evidence="1">cv. IRGC 101232</strain>
    </source>
</reference>
<name>J3N978_ORYBR</name>
<protein>
    <submittedName>
        <fullName evidence="1">Uncharacterized protein</fullName>
    </submittedName>
</protein>
<keyword evidence="2" id="KW-1185">Reference proteome</keyword>
<sequence length="117" mass="13237">MILHCHKHNRGPLIACQECPVYVCKARDLELHTHYCHTLPAGIQNILRVQCIELSTKCKKDSTEHDMGWIKQIGFETSELPNEDGHGALPTKHYAPGDESSVASRILNEWSNLYKSV</sequence>
<evidence type="ECO:0000313" key="1">
    <source>
        <dbReference type="EnsemblPlants" id="OB11G23640.1"/>
    </source>
</evidence>
<organism evidence="1">
    <name type="scientific">Oryza brachyantha</name>
    <name type="common">malo sina</name>
    <dbReference type="NCBI Taxonomy" id="4533"/>
    <lineage>
        <taxon>Eukaryota</taxon>
        <taxon>Viridiplantae</taxon>
        <taxon>Streptophyta</taxon>
        <taxon>Embryophyta</taxon>
        <taxon>Tracheophyta</taxon>
        <taxon>Spermatophyta</taxon>
        <taxon>Magnoliopsida</taxon>
        <taxon>Liliopsida</taxon>
        <taxon>Poales</taxon>
        <taxon>Poaceae</taxon>
        <taxon>BOP clade</taxon>
        <taxon>Oryzoideae</taxon>
        <taxon>Oryzeae</taxon>
        <taxon>Oryzinae</taxon>
        <taxon>Oryza</taxon>
    </lineage>
</organism>
<dbReference type="AlphaFoldDB" id="J3N978"/>
<dbReference type="Proteomes" id="UP000006038">
    <property type="component" value="Chromosome 11"/>
</dbReference>
<evidence type="ECO:0000313" key="2">
    <source>
        <dbReference type="Proteomes" id="UP000006038"/>
    </source>
</evidence>
<proteinExistence type="predicted"/>